<reference evidence="1 2" key="1">
    <citation type="submission" date="2005-12" db="EMBL/GenBank/DDBJ databases">
        <authorList>
            <person name="Moran M.A."/>
            <person name="Ferriera S."/>
            <person name="Johnson J."/>
            <person name="Kravitz S."/>
            <person name="Halpern A."/>
            <person name="Remington K."/>
            <person name="Beeson K."/>
            <person name="Tran B."/>
            <person name="Rogers Y.-H."/>
            <person name="Friedman R."/>
            <person name="Venter J.C."/>
        </authorList>
    </citation>
    <scope>NUCLEOTIDE SEQUENCE [LARGE SCALE GENOMIC DNA]</scope>
    <source>
        <strain evidence="2">ATCC BAA-591 / DSM 15170 / ISM</strain>
    </source>
</reference>
<dbReference type="Proteomes" id="UP000005954">
    <property type="component" value="Unassembled WGS sequence"/>
</dbReference>
<sequence length="33" mass="3707">MPPKLDLLVTKNEDIITKNHQKVAQFLTVTLAS</sequence>
<organism evidence="1 2">
    <name type="scientific">Roseovarius nubinhibens (strain ATCC BAA-591 / DSM 15170 / ISM)</name>
    <dbReference type="NCBI Taxonomy" id="89187"/>
    <lineage>
        <taxon>Bacteria</taxon>
        <taxon>Pseudomonadati</taxon>
        <taxon>Pseudomonadota</taxon>
        <taxon>Alphaproteobacteria</taxon>
        <taxon>Rhodobacterales</taxon>
        <taxon>Roseobacteraceae</taxon>
        <taxon>Roseovarius</taxon>
    </lineage>
</organism>
<gene>
    <name evidence="1" type="ORF">ISM_02420</name>
</gene>
<keyword evidence="2" id="KW-1185">Reference proteome</keyword>
<accession>A3SIC6</accession>
<evidence type="ECO:0000313" key="1">
    <source>
        <dbReference type="EMBL" id="EAP77107.1"/>
    </source>
</evidence>
<protein>
    <submittedName>
        <fullName evidence="1">Uncharacterized protein</fullName>
    </submittedName>
</protein>
<proteinExistence type="predicted"/>
<evidence type="ECO:0000313" key="2">
    <source>
        <dbReference type="Proteomes" id="UP000005954"/>
    </source>
</evidence>
<name>A3SIC6_ROSNI</name>
<comment type="caution">
    <text evidence="1">The sequence shown here is derived from an EMBL/GenBank/DDBJ whole genome shotgun (WGS) entry which is preliminary data.</text>
</comment>
<dbReference type="HOGENOM" id="CLU_3383589_0_0_5"/>
<dbReference type="EMBL" id="AALY01000001">
    <property type="protein sequence ID" value="EAP77107.1"/>
    <property type="molecule type" value="Genomic_DNA"/>
</dbReference>
<dbReference type="AlphaFoldDB" id="A3SIC6"/>